<reference evidence="3" key="3">
    <citation type="journal article" date="2018" name="Mol. Plant Microbe Interact.">
        <title>Genome sequence resources for the wheat stripe rust pathogen (Puccinia striiformis f. sp. tritici) and the barley stripe rust pathogen (Puccinia striiformis f. sp. hordei).</title>
        <authorList>
            <person name="Xia C."/>
            <person name="Wang M."/>
            <person name="Yin C."/>
            <person name="Cornejo O.E."/>
            <person name="Hulbert S.H."/>
            <person name="Chen X."/>
        </authorList>
    </citation>
    <scope>NUCLEOTIDE SEQUENCE [LARGE SCALE GENOMIC DNA]</scope>
    <source>
        <strain evidence="3">93TX-2</strain>
    </source>
</reference>
<evidence type="ECO:0000313" key="2">
    <source>
        <dbReference type="EMBL" id="POW08198.1"/>
    </source>
</evidence>
<evidence type="ECO:0000313" key="3">
    <source>
        <dbReference type="Proteomes" id="UP000238274"/>
    </source>
</evidence>
<organism evidence="2 3">
    <name type="scientific">Puccinia striiformis</name>
    <dbReference type="NCBI Taxonomy" id="27350"/>
    <lineage>
        <taxon>Eukaryota</taxon>
        <taxon>Fungi</taxon>
        <taxon>Dikarya</taxon>
        <taxon>Basidiomycota</taxon>
        <taxon>Pucciniomycotina</taxon>
        <taxon>Pucciniomycetes</taxon>
        <taxon>Pucciniales</taxon>
        <taxon>Pucciniaceae</taxon>
        <taxon>Puccinia</taxon>
    </lineage>
</organism>
<reference evidence="3" key="2">
    <citation type="journal article" date="2018" name="BMC Genomics">
        <title>Genomic insights into host adaptation between the wheat stripe rust pathogen (Puccinia striiformis f. sp. tritici) and the barley stripe rust pathogen (Puccinia striiformis f. sp. hordei).</title>
        <authorList>
            <person name="Xia C."/>
            <person name="Wang M."/>
            <person name="Yin C."/>
            <person name="Cornejo O.E."/>
            <person name="Hulbert S.H."/>
            <person name="Chen X."/>
        </authorList>
    </citation>
    <scope>NUCLEOTIDE SEQUENCE [LARGE SCALE GENOMIC DNA]</scope>
    <source>
        <strain evidence="3">93TX-2</strain>
    </source>
</reference>
<dbReference type="EMBL" id="PKSM01000139">
    <property type="protein sequence ID" value="POW08198.1"/>
    <property type="molecule type" value="Genomic_DNA"/>
</dbReference>
<accession>A0A2S4VFA7</accession>
<feature type="region of interest" description="Disordered" evidence="1">
    <location>
        <begin position="1"/>
        <end position="78"/>
    </location>
</feature>
<dbReference type="Proteomes" id="UP000238274">
    <property type="component" value="Unassembled WGS sequence"/>
</dbReference>
<dbReference type="VEuPathDB" id="FungiDB:PSTT_07507"/>
<feature type="compositionally biased region" description="Basic and acidic residues" evidence="1">
    <location>
        <begin position="124"/>
        <end position="133"/>
    </location>
</feature>
<feature type="region of interest" description="Disordered" evidence="1">
    <location>
        <begin position="107"/>
        <end position="133"/>
    </location>
</feature>
<feature type="compositionally biased region" description="Polar residues" evidence="1">
    <location>
        <begin position="107"/>
        <end position="116"/>
    </location>
</feature>
<name>A0A2S4VFA7_9BASI</name>
<gene>
    <name evidence="2" type="ORF">PSHT_09666</name>
</gene>
<dbReference type="VEuPathDB" id="FungiDB:PSHT_09666"/>
<protein>
    <submittedName>
        <fullName evidence="2">Uncharacterized protein</fullName>
    </submittedName>
</protein>
<dbReference type="OrthoDB" id="2501602at2759"/>
<comment type="caution">
    <text evidence="2">The sequence shown here is derived from an EMBL/GenBank/DDBJ whole genome shotgun (WGS) entry which is preliminary data.</text>
</comment>
<reference evidence="2 3" key="1">
    <citation type="submission" date="2017-12" db="EMBL/GenBank/DDBJ databases">
        <title>Gene loss provides genomic basis for host adaptation in cereal stripe rust fungi.</title>
        <authorList>
            <person name="Xia C."/>
        </authorList>
    </citation>
    <scope>NUCLEOTIDE SEQUENCE [LARGE SCALE GENOMIC DNA]</scope>
    <source>
        <strain evidence="2 3">93TX-2</strain>
    </source>
</reference>
<proteinExistence type="predicted"/>
<keyword evidence="3" id="KW-1185">Reference proteome</keyword>
<dbReference type="AlphaFoldDB" id="A0A2S4VFA7"/>
<evidence type="ECO:0000256" key="1">
    <source>
        <dbReference type="SAM" id="MobiDB-lite"/>
    </source>
</evidence>
<sequence>MSSHHQKISNEEQDMSSSAIDITGDMSEELPIQSTDTSNHRSRSDTGGSSSSPTFFEIVNPRSPLARSPRPKTKRAKSSIVVVIEDSFSTAFEFDCPDHVIEYDTDQALSPCSPTGSSSSSSSHKTEDSEDGLDHLDGLLLPDFFTYTSEERAMIRRNQPLLRLQLQKSRRSSLFAQLPTSNSKDSINQHYILIYSSTGTEDKINPIPSLLESPDIYA</sequence>